<gene>
    <name evidence="1" type="ORF">EB1_02290</name>
</gene>
<evidence type="ECO:0008006" key="3">
    <source>
        <dbReference type="Google" id="ProtNLM"/>
    </source>
</evidence>
<dbReference type="RefSeq" id="WP_019973728.1">
    <property type="nucleotide sequence ID" value="NZ_BJXC01000001.1"/>
</dbReference>
<evidence type="ECO:0000313" key="1">
    <source>
        <dbReference type="EMBL" id="GEM50439.1"/>
    </source>
</evidence>
<proteinExistence type="predicted"/>
<organism evidence="1 2">
    <name type="scientific">Empedobacter brevis NBRC 14943 = ATCC 43319</name>
    <dbReference type="NCBI Taxonomy" id="1218108"/>
    <lineage>
        <taxon>Bacteria</taxon>
        <taxon>Pseudomonadati</taxon>
        <taxon>Bacteroidota</taxon>
        <taxon>Flavobacteriia</taxon>
        <taxon>Flavobacteriales</taxon>
        <taxon>Weeksellaceae</taxon>
        <taxon>Empedobacter</taxon>
    </lineage>
</organism>
<reference evidence="1 2" key="1">
    <citation type="submission" date="2019-07" db="EMBL/GenBank/DDBJ databases">
        <title>Whole genome shotgun sequence of Empedobacter brevis NBRC 14943.</title>
        <authorList>
            <person name="Hosoyama A."/>
            <person name="Uohara A."/>
            <person name="Ohji S."/>
            <person name="Ichikawa N."/>
        </authorList>
    </citation>
    <scope>NUCLEOTIDE SEQUENCE [LARGE SCALE GENOMIC DNA]</scope>
    <source>
        <strain evidence="1 2">NBRC 14943</strain>
    </source>
</reference>
<dbReference type="Pfam" id="PF08002">
    <property type="entry name" value="DUF1697"/>
    <property type="match status" value="1"/>
</dbReference>
<dbReference type="AlphaFoldDB" id="A0A511NC96"/>
<keyword evidence="2" id="KW-1185">Reference proteome</keyword>
<name>A0A511NC96_9FLAO</name>
<accession>A0A511NC96</accession>
<dbReference type="PANTHER" id="PTHR36439">
    <property type="entry name" value="BLL4334 PROTEIN"/>
    <property type="match status" value="1"/>
</dbReference>
<sequence length="184" mass="21089">MNTFIAILRGINVSGKKIIKMDVLTRLLEELSFENVTTYVQSGNAVFSSGLTDIKEISDLIHDKIVESLTFEVPVLILTIEKLRSIIENNPFLKELHFDKEFLYYTFLSNKPTGVNFEKIDAYKAEDEQYFMTADVVYLYCPSGYGKTKLTNNFLENKLNVSATTRNHNTSIALLQLALMRERE</sequence>
<dbReference type="InterPro" id="IPR012545">
    <property type="entry name" value="DUF1697"/>
</dbReference>
<evidence type="ECO:0000313" key="2">
    <source>
        <dbReference type="Proteomes" id="UP000321245"/>
    </source>
</evidence>
<dbReference type="Proteomes" id="UP000321245">
    <property type="component" value="Unassembled WGS sequence"/>
</dbReference>
<dbReference type="EMBL" id="BJXC01000001">
    <property type="protein sequence ID" value="GEM50439.1"/>
    <property type="molecule type" value="Genomic_DNA"/>
</dbReference>
<dbReference type="SUPFAM" id="SSF160379">
    <property type="entry name" value="SP0830-like"/>
    <property type="match status" value="1"/>
</dbReference>
<dbReference type="PANTHER" id="PTHR36439:SF1">
    <property type="entry name" value="DUF1697 DOMAIN-CONTAINING PROTEIN"/>
    <property type="match status" value="1"/>
</dbReference>
<protein>
    <recommendedName>
        <fullName evidence="3">DUF1697 domain-containing protein</fullName>
    </recommendedName>
</protein>
<dbReference type="Gene3D" id="3.30.70.1280">
    <property type="entry name" value="SP0830-like domains"/>
    <property type="match status" value="1"/>
</dbReference>
<comment type="caution">
    <text evidence="1">The sequence shown here is derived from an EMBL/GenBank/DDBJ whole genome shotgun (WGS) entry which is preliminary data.</text>
</comment>
<dbReference type="GeneID" id="84648528"/>
<dbReference type="PIRSF" id="PIRSF008502">
    <property type="entry name" value="UCP008502"/>
    <property type="match status" value="1"/>
</dbReference>
<dbReference type="OrthoDB" id="9806494at2"/>